<dbReference type="Pfam" id="PF06182">
    <property type="entry name" value="ABC2_membrane_6"/>
    <property type="match status" value="1"/>
</dbReference>
<keyword evidence="1" id="KW-1133">Transmembrane helix</keyword>
<feature type="transmembrane region" description="Helical" evidence="1">
    <location>
        <begin position="197"/>
        <end position="223"/>
    </location>
</feature>
<feature type="transmembrane region" description="Helical" evidence="1">
    <location>
        <begin position="235"/>
        <end position="258"/>
    </location>
</feature>
<evidence type="ECO:0000313" key="2">
    <source>
        <dbReference type="EMBL" id="AXE38735.1"/>
    </source>
</evidence>
<dbReference type="AlphaFoldDB" id="A0A344UTY7"/>
<dbReference type="PANTHER" id="PTHR36833">
    <property type="entry name" value="SLR0610 PROTEIN-RELATED"/>
    <property type="match status" value="1"/>
</dbReference>
<dbReference type="EMBL" id="CP025198">
    <property type="protein sequence ID" value="AXE38735.1"/>
    <property type="molecule type" value="Genomic_DNA"/>
</dbReference>
<evidence type="ECO:0000313" key="3">
    <source>
        <dbReference type="Proteomes" id="UP000251995"/>
    </source>
</evidence>
<dbReference type="Proteomes" id="UP000251995">
    <property type="component" value="Chromosome"/>
</dbReference>
<dbReference type="KEGG" id="acij:JS278_01571"/>
<feature type="transmembrane region" description="Helical" evidence="1">
    <location>
        <begin position="119"/>
        <end position="138"/>
    </location>
</feature>
<dbReference type="OrthoDB" id="9788195at2"/>
<keyword evidence="3" id="KW-1185">Reference proteome</keyword>
<dbReference type="InterPro" id="IPR010390">
    <property type="entry name" value="ABC-2_transporter-like"/>
</dbReference>
<sequence>MAETTLPGTLRAWWILEKASLRAQGQYRSNLFVGFLGGLTYQGIQVAFMALLLAGFGVIDGWGIDRIGLMVGIRLAAHAVYVMPFGSLLNTSQLVHDGEFDLLLLKPVNQFTQIITRRFNILTLGDALLGLAAVIAFAPQAPVDWTWWRLLYLLAAILGGGLVETSIQIAIASLAFRATVVNSLQTLADTVVTTFGIYPLSIFGPAGLIGLCFIFPLGLIAYLPAAALMNAAVPLPGWLVWASPAGGWILFPAALALFTRMSRRYVSPGA</sequence>
<reference evidence="2 3" key="1">
    <citation type="submission" date="2017-12" db="EMBL/GenBank/DDBJ databases">
        <title>The whole genome sequence of the Acidipropionibacterium virtanenii sp. nov. type strain JS278.</title>
        <authorList>
            <person name="Laine P."/>
            <person name="Deptula P."/>
            <person name="Varmanen P."/>
            <person name="Auvinen P."/>
        </authorList>
    </citation>
    <scope>NUCLEOTIDE SEQUENCE [LARGE SCALE GENOMIC DNA]</scope>
    <source>
        <strain evidence="2 3">JS278</strain>
    </source>
</reference>
<dbReference type="PANTHER" id="PTHR36833:SF1">
    <property type="entry name" value="INTEGRAL MEMBRANE TRANSPORT PROTEIN"/>
    <property type="match status" value="1"/>
</dbReference>
<evidence type="ECO:0008006" key="4">
    <source>
        <dbReference type="Google" id="ProtNLM"/>
    </source>
</evidence>
<evidence type="ECO:0000256" key="1">
    <source>
        <dbReference type="SAM" id="Phobius"/>
    </source>
</evidence>
<accession>A0A344UTY7</accession>
<proteinExistence type="predicted"/>
<organism evidence="2 3">
    <name type="scientific">Acidipropionibacterium virtanenii</name>
    <dbReference type="NCBI Taxonomy" id="2057246"/>
    <lineage>
        <taxon>Bacteria</taxon>
        <taxon>Bacillati</taxon>
        <taxon>Actinomycetota</taxon>
        <taxon>Actinomycetes</taxon>
        <taxon>Propionibacteriales</taxon>
        <taxon>Propionibacteriaceae</taxon>
        <taxon>Acidipropionibacterium</taxon>
    </lineage>
</organism>
<feature type="transmembrane region" description="Helical" evidence="1">
    <location>
        <begin position="150"/>
        <end position="176"/>
    </location>
</feature>
<keyword evidence="1" id="KW-0812">Transmembrane</keyword>
<gene>
    <name evidence="2" type="ORF">JS278_01571</name>
</gene>
<keyword evidence="1" id="KW-0472">Membrane</keyword>
<name>A0A344UTY7_9ACTN</name>
<dbReference type="RefSeq" id="WP_114044695.1">
    <property type="nucleotide sequence ID" value="NZ_CP025198.1"/>
</dbReference>
<protein>
    <recommendedName>
        <fullName evidence="4">ABC-2 type transporter domain-containing protein</fullName>
    </recommendedName>
</protein>